<protein>
    <submittedName>
        <fullName evidence="3">Redoxin domain-containing protein</fullName>
    </submittedName>
</protein>
<dbReference type="GO" id="GO:0016491">
    <property type="term" value="F:oxidoreductase activity"/>
    <property type="evidence" value="ECO:0007669"/>
    <property type="project" value="InterPro"/>
</dbReference>
<gene>
    <name evidence="3" type="ORF">GBA65_08845</name>
</gene>
<accession>A0A6G8PWL6</accession>
<evidence type="ECO:0000313" key="4">
    <source>
        <dbReference type="Proteomes" id="UP000502706"/>
    </source>
</evidence>
<evidence type="ECO:0000259" key="2">
    <source>
        <dbReference type="Pfam" id="PF00578"/>
    </source>
</evidence>
<dbReference type="GO" id="GO:0016209">
    <property type="term" value="F:antioxidant activity"/>
    <property type="evidence" value="ECO:0007669"/>
    <property type="project" value="InterPro"/>
</dbReference>
<dbReference type="InterPro" id="IPR000866">
    <property type="entry name" value="AhpC/TSA"/>
</dbReference>
<dbReference type="AlphaFoldDB" id="A0A6G8PWL6"/>
<dbReference type="Pfam" id="PF00578">
    <property type="entry name" value="AhpC-TSA"/>
    <property type="match status" value="1"/>
</dbReference>
<dbReference type="SUPFAM" id="SSF52833">
    <property type="entry name" value="Thioredoxin-like"/>
    <property type="match status" value="1"/>
</dbReference>
<evidence type="ECO:0000256" key="1">
    <source>
        <dbReference type="SAM" id="MobiDB-lite"/>
    </source>
</evidence>
<dbReference type="Proteomes" id="UP000502706">
    <property type="component" value="Chromosome"/>
</dbReference>
<evidence type="ECO:0000313" key="3">
    <source>
        <dbReference type="EMBL" id="QIN78611.1"/>
    </source>
</evidence>
<feature type="domain" description="Alkyl hydroperoxide reductase subunit C/ Thiol specific antioxidant" evidence="2">
    <location>
        <begin position="2"/>
        <end position="79"/>
    </location>
</feature>
<sequence length="134" mass="14807">MVSYAREYGQFEDRGARIAGISVDPPVHNREMVRKLDLPFALLSDARGELSKLYDLWNDREGVAVPAILVVDRSGTARYVYAGSDFADRPGDEPIFEALDGLEGDAGQPPTPGRRSASPPTRQRPRPSGPRDRR</sequence>
<keyword evidence="4" id="KW-1185">Reference proteome</keyword>
<feature type="region of interest" description="Disordered" evidence="1">
    <location>
        <begin position="87"/>
        <end position="134"/>
    </location>
</feature>
<name>A0A6G8PWL6_9ACTN</name>
<dbReference type="EMBL" id="CP045121">
    <property type="protein sequence ID" value="QIN78611.1"/>
    <property type="molecule type" value="Genomic_DNA"/>
</dbReference>
<reference evidence="3 4" key="1">
    <citation type="submission" date="2019-10" db="EMBL/GenBank/DDBJ databases">
        <title>Rubrobacter sp nov SCSIO 52915 isolated from a deep-sea sediment in the South China Sea.</title>
        <authorList>
            <person name="Chen R.W."/>
        </authorList>
    </citation>
    <scope>NUCLEOTIDE SEQUENCE [LARGE SCALE GENOMIC DNA]</scope>
    <source>
        <strain evidence="3 4">SCSIO 52915</strain>
    </source>
</reference>
<dbReference type="Gene3D" id="3.40.30.10">
    <property type="entry name" value="Glutaredoxin"/>
    <property type="match status" value="1"/>
</dbReference>
<dbReference type="KEGG" id="rmar:GBA65_08845"/>
<organism evidence="3 4">
    <name type="scientific">Rubrobacter marinus</name>
    <dbReference type="NCBI Taxonomy" id="2653852"/>
    <lineage>
        <taxon>Bacteria</taxon>
        <taxon>Bacillati</taxon>
        <taxon>Actinomycetota</taxon>
        <taxon>Rubrobacteria</taxon>
        <taxon>Rubrobacterales</taxon>
        <taxon>Rubrobacteraceae</taxon>
        <taxon>Rubrobacter</taxon>
    </lineage>
</organism>
<dbReference type="InterPro" id="IPR036249">
    <property type="entry name" value="Thioredoxin-like_sf"/>
</dbReference>
<proteinExistence type="predicted"/>